<name>A0A8J2J3T6_9HEXA</name>
<feature type="compositionally biased region" description="Low complexity" evidence="1">
    <location>
        <begin position="822"/>
        <end position="861"/>
    </location>
</feature>
<comment type="caution">
    <text evidence="2">The sequence shown here is derived from an EMBL/GenBank/DDBJ whole genome shotgun (WGS) entry which is preliminary data.</text>
</comment>
<feature type="compositionally biased region" description="Low complexity" evidence="1">
    <location>
        <begin position="871"/>
        <end position="884"/>
    </location>
</feature>
<dbReference type="PANTHER" id="PTHR33936:SF24">
    <property type="entry name" value="C2H2-TYPE DOMAIN-CONTAINING PROTEIN"/>
    <property type="match status" value="1"/>
</dbReference>
<dbReference type="InterPro" id="IPR052797">
    <property type="entry name" value="RegFact_GeneExpr_CellDeath"/>
</dbReference>
<reference evidence="2" key="1">
    <citation type="submission" date="2021-06" db="EMBL/GenBank/DDBJ databases">
        <authorList>
            <person name="Hodson N. C."/>
            <person name="Mongue J. A."/>
            <person name="Jaron S. K."/>
        </authorList>
    </citation>
    <scope>NUCLEOTIDE SEQUENCE</scope>
</reference>
<evidence type="ECO:0000313" key="3">
    <source>
        <dbReference type="Proteomes" id="UP000708208"/>
    </source>
</evidence>
<feature type="region of interest" description="Disordered" evidence="1">
    <location>
        <begin position="915"/>
        <end position="951"/>
    </location>
</feature>
<gene>
    <name evidence="2" type="ORF">AFUS01_LOCUS1341</name>
</gene>
<organism evidence="2 3">
    <name type="scientific">Allacma fusca</name>
    <dbReference type="NCBI Taxonomy" id="39272"/>
    <lineage>
        <taxon>Eukaryota</taxon>
        <taxon>Metazoa</taxon>
        <taxon>Ecdysozoa</taxon>
        <taxon>Arthropoda</taxon>
        <taxon>Hexapoda</taxon>
        <taxon>Collembola</taxon>
        <taxon>Symphypleona</taxon>
        <taxon>Sminthuridae</taxon>
        <taxon>Allacma</taxon>
    </lineage>
</organism>
<evidence type="ECO:0000256" key="1">
    <source>
        <dbReference type="SAM" id="MobiDB-lite"/>
    </source>
</evidence>
<feature type="compositionally biased region" description="Basic and acidic residues" evidence="1">
    <location>
        <begin position="562"/>
        <end position="571"/>
    </location>
</feature>
<dbReference type="Proteomes" id="UP000708208">
    <property type="component" value="Unassembled WGS sequence"/>
</dbReference>
<feature type="compositionally biased region" description="Polar residues" evidence="1">
    <location>
        <begin position="577"/>
        <end position="590"/>
    </location>
</feature>
<feature type="compositionally biased region" description="Low complexity" evidence="1">
    <location>
        <begin position="706"/>
        <end position="716"/>
    </location>
</feature>
<feature type="compositionally biased region" description="Basic and acidic residues" evidence="1">
    <location>
        <begin position="658"/>
        <end position="669"/>
    </location>
</feature>
<protein>
    <submittedName>
        <fullName evidence="2">Uncharacterized protein</fullName>
    </submittedName>
</protein>
<dbReference type="OrthoDB" id="6607585at2759"/>
<accession>A0A8J2J3T6</accession>
<feature type="compositionally biased region" description="Polar residues" evidence="1">
    <location>
        <begin position="920"/>
        <end position="931"/>
    </location>
</feature>
<feature type="compositionally biased region" description="Basic and acidic residues" evidence="1">
    <location>
        <begin position="934"/>
        <end position="950"/>
    </location>
</feature>
<feature type="compositionally biased region" description="Basic and acidic residues" evidence="1">
    <location>
        <begin position="811"/>
        <end position="821"/>
    </location>
</feature>
<proteinExistence type="predicted"/>
<keyword evidence="3" id="KW-1185">Reference proteome</keyword>
<feature type="compositionally biased region" description="Basic and acidic residues" evidence="1">
    <location>
        <begin position="729"/>
        <end position="801"/>
    </location>
</feature>
<dbReference type="EMBL" id="CAJVCH010007424">
    <property type="protein sequence ID" value="CAG7660637.1"/>
    <property type="molecule type" value="Genomic_DNA"/>
</dbReference>
<feature type="region of interest" description="Disordered" evidence="1">
    <location>
        <begin position="538"/>
        <end position="895"/>
    </location>
</feature>
<feature type="compositionally biased region" description="Basic residues" evidence="1">
    <location>
        <begin position="591"/>
        <end position="605"/>
    </location>
</feature>
<sequence length="1398" mass="157296">MSTELKAVLVNESTGEIEYLPQDYVDIVDTSLGTVSHEVEVVTVDDFRRRIRNSTSTTQSIVKPLVTPLLSGPLVRNTPTLLRNSRTPQRQPASHSQLIHNNVGTIQNLAIQSVSGLENVNTIELVSVPTQFSITGNPSVLPPASAQFLRTIDTGSSEAPQLIVYNCGDNQFDIIEQDNVQLRLCEVLEDGDDNDQNTIYICEQEEPTFVPDEDYSDIQVVEELPILQDEDGNVYEVEELQEQHFHMEYPVPMPFKKRKGKVGRAESLPVKMSKRPLNELKCMEADCTFSGVNIAELRKHLGTIHNFAFDEEVISFSSEKEFKIWRETYERERMVSFIFRGGTKKVSRDQAVTYLICHRSGHYKPTMKDQSLRKRKMKPQGSCKMNGYCTAGIKLCKSLESGEIRCEICHTHYGHPLDNGAIPHLRVNNVLRKIILKKFEEGMSFNQVVQYLHHNPDRLEGLRLLDRRAVRNIYDKYRKNPDKSFLDDLENDELAQSMDETPSPISCNTLVTESGHGDGTSEIKIEPEEAHVVTIHIQAVDDDEPKEIAASEPPESEEVAESEPKCLEKKRGMLSVDQETPKQGQATKTRVQPKRKQRPNQKWHLKSGQEPVETEDSPPNPKDCSTKLDTNSVSEVLNKEAVPANDDTSTSPAKKVKKDQEENNSESKPENSVAIAGETEAVVIVSTPARKRGRKPKLKPEEQIVESSPSEPETSSACSIRRSTRERKPKLFPDEEQPPRYRNKSESKSDSRLDFKTESKADSKTETKTESKQISKPDPKPESKQYSESYHKSEAKQDPKPSVKQGIQQDTKSDAKQDSKIESNPTATTNPPTETSNSTPGEVTEPVASSSAQSNSESPSKALKRNSSNDPPTLKKLSPLLSPPQDSESCPPMLTNVSTGAKKVLKQVSSSSEISQVIQDCSTDTNKNPPNKQLPKETPEKKSRKSDAHYTSDIISEDLKATIEDLLQHGESGPTILMYKRPGTIVPEFGRKDPRIHKEDFILVIQTPVQRQLMQMFSDVVSIDGHKGRPRDLKLMWVIALDEFREAIPVAWLITNSVDDRVISVFLRVLHSHTGEMNTNFVQAPNGSDHCHLWSTVFKCNPKLILSEEETRREMRIEVAENFSDTNSRKKLNSLINSMITACHVKTFEEASEEMKIYLESEHGTKGSGFWKSFHDNWISRAGDWDLVHRVAAPVNTIHASYAFGKLKKFIAFKGTKILNSCIDPVLKIGYDRCFSRSKRIFKGDQKLLKVMEDMELQHCWAAEMTPDCFQIIDDFTYLVKDESKNCSYTVFDVQSPCRCKFVCAKCEVCLHRFICNCPMSNDDRAMCSHVHFARIMSLSLVVPGDSQSIILGDISEQEEETAITSDENTSTVTIIVKENIEETGADDAVSDDTTNDS</sequence>
<dbReference type="PANTHER" id="PTHR33936">
    <property type="entry name" value="PROTEIN CBG17840"/>
    <property type="match status" value="1"/>
</dbReference>
<evidence type="ECO:0000313" key="2">
    <source>
        <dbReference type="EMBL" id="CAG7660637.1"/>
    </source>
</evidence>